<gene>
    <name evidence="1" type="ORF">IEQ34_018772</name>
</gene>
<dbReference type="PANTHER" id="PTHR31286:SF179">
    <property type="entry name" value="RNASE H TYPE-1 DOMAIN-CONTAINING PROTEIN"/>
    <property type="match status" value="1"/>
</dbReference>
<proteinExistence type="predicted"/>
<reference evidence="1 2" key="1">
    <citation type="journal article" date="2021" name="Hortic Res">
        <title>Chromosome-scale assembly of the Dendrobium chrysotoxum genome enhances the understanding of orchid evolution.</title>
        <authorList>
            <person name="Zhang Y."/>
            <person name="Zhang G.Q."/>
            <person name="Zhang D."/>
            <person name="Liu X.D."/>
            <person name="Xu X.Y."/>
            <person name="Sun W.H."/>
            <person name="Yu X."/>
            <person name="Zhu X."/>
            <person name="Wang Z.W."/>
            <person name="Zhao X."/>
            <person name="Zhong W.Y."/>
            <person name="Chen H."/>
            <person name="Yin W.L."/>
            <person name="Huang T."/>
            <person name="Niu S.C."/>
            <person name="Liu Z.J."/>
        </authorList>
    </citation>
    <scope>NUCLEOTIDE SEQUENCE [LARGE SCALE GENOMIC DNA]</scope>
    <source>
        <strain evidence="1">Lindl</strain>
    </source>
</reference>
<accession>A0AAV7G7Y5</accession>
<dbReference type="AlphaFoldDB" id="A0AAV7G7Y5"/>
<evidence type="ECO:0000313" key="2">
    <source>
        <dbReference type="Proteomes" id="UP000775213"/>
    </source>
</evidence>
<evidence type="ECO:0008006" key="3">
    <source>
        <dbReference type="Google" id="ProtNLM"/>
    </source>
</evidence>
<sequence>MKLVKWSHYLDLSIEFPIISTWISFPNLHPQIFSPRILHGPGSIFGRPLHIDNATSVGFRPLVARVLIESDISK</sequence>
<protein>
    <recommendedName>
        <fullName evidence="3">DUF4283 domain-containing protein</fullName>
    </recommendedName>
</protein>
<comment type="caution">
    <text evidence="1">The sequence shown here is derived from an EMBL/GenBank/DDBJ whole genome shotgun (WGS) entry which is preliminary data.</text>
</comment>
<dbReference type="InterPro" id="IPR040256">
    <property type="entry name" value="At4g02000-like"/>
</dbReference>
<name>A0AAV7G7Y5_DENCH</name>
<evidence type="ECO:0000313" key="1">
    <source>
        <dbReference type="EMBL" id="KAH0451473.1"/>
    </source>
</evidence>
<keyword evidence="2" id="KW-1185">Reference proteome</keyword>
<dbReference type="Proteomes" id="UP000775213">
    <property type="component" value="Unassembled WGS sequence"/>
</dbReference>
<dbReference type="PANTHER" id="PTHR31286">
    <property type="entry name" value="GLYCINE-RICH CELL WALL STRUCTURAL PROTEIN 1.8-LIKE"/>
    <property type="match status" value="1"/>
</dbReference>
<dbReference type="EMBL" id="JAGFBR010000017">
    <property type="protein sequence ID" value="KAH0451473.1"/>
    <property type="molecule type" value="Genomic_DNA"/>
</dbReference>
<organism evidence="1 2">
    <name type="scientific">Dendrobium chrysotoxum</name>
    <name type="common">Orchid</name>
    <dbReference type="NCBI Taxonomy" id="161865"/>
    <lineage>
        <taxon>Eukaryota</taxon>
        <taxon>Viridiplantae</taxon>
        <taxon>Streptophyta</taxon>
        <taxon>Embryophyta</taxon>
        <taxon>Tracheophyta</taxon>
        <taxon>Spermatophyta</taxon>
        <taxon>Magnoliopsida</taxon>
        <taxon>Liliopsida</taxon>
        <taxon>Asparagales</taxon>
        <taxon>Orchidaceae</taxon>
        <taxon>Epidendroideae</taxon>
        <taxon>Malaxideae</taxon>
        <taxon>Dendrobiinae</taxon>
        <taxon>Dendrobium</taxon>
    </lineage>
</organism>